<sequence>MKWNSIDHLILLEMEHRSFLNSQRLVLITYRADGSRNCPDCRFVFVSMEKVFLNFEENYISSGKANELRAKMQSYEIELEELRDQLSESEKNFLFMQQQYTVSNETVHKLTKELNHIKTDREATCLAIHKEELHDFQKECRNMSTCVQSSFSIMQSNYRDIQREMERIRELTDQCYVAMKLNEYSQECDETSSLCVKEEFHDYGVIVKRYPLDKLIYPLIDNIYALASTMNVKITVNDIHEVLKIDCNSGTAPGTVCLQVQFKRIKARNKFLNNQRKLKKCEIYGSVSIYEYKESDVKNSLYHYAKAQLKSYGFAAVFAQKGQIMAIYDRKTANKPIRIHSKKQVDRLVKQYNKYLRRSIKIQDQCKQCNDDDDGGGGGINDSFQGEDNSLIYTLSMQYNRTESICIYEELFDK</sequence>
<name>A0A1B0A2T3_GLOPL</name>
<protein>
    <submittedName>
        <fullName evidence="2">Uncharacterized protein</fullName>
    </submittedName>
</protein>
<dbReference type="Proteomes" id="UP000092445">
    <property type="component" value="Unassembled WGS sequence"/>
</dbReference>
<feature type="coiled-coil region" evidence="1">
    <location>
        <begin position="65"/>
        <end position="99"/>
    </location>
</feature>
<evidence type="ECO:0000313" key="3">
    <source>
        <dbReference type="Proteomes" id="UP000092445"/>
    </source>
</evidence>
<organism evidence="2 3">
    <name type="scientific">Glossina pallidipes</name>
    <name type="common">Tsetse fly</name>
    <dbReference type="NCBI Taxonomy" id="7398"/>
    <lineage>
        <taxon>Eukaryota</taxon>
        <taxon>Metazoa</taxon>
        <taxon>Ecdysozoa</taxon>
        <taxon>Arthropoda</taxon>
        <taxon>Hexapoda</taxon>
        <taxon>Insecta</taxon>
        <taxon>Pterygota</taxon>
        <taxon>Neoptera</taxon>
        <taxon>Endopterygota</taxon>
        <taxon>Diptera</taxon>
        <taxon>Brachycera</taxon>
        <taxon>Muscomorpha</taxon>
        <taxon>Hippoboscoidea</taxon>
        <taxon>Glossinidae</taxon>
        <taxon>Glossina</taxon>
    </lineage>
</organism>
<accession>A0A1B0A2T3</accession>
<dbReference type="VEuPathDB" id="VectorBase:GPAI032706"/>
<keyword evidence="3" id="KW-1185">Reference proteome</keyword>
<keyword evidence="1" id="KW-0175">Coiled coil</keyword>
<proteinExistence type="predicted"/>
<dbReference type="EnsemblMetazoa" id="GPAI032706-RA">
    <property type="protein sequence ID" value="GPAI032706-PA"/>
    <property type="gene ID" value="GPAI032706"/>
</dbReference>
<reference evidence="3" key="1">
    <citation type="submission" date="2014-03" db="EMBL/GenBank/DDBJ databases">
        <authorList>
            <person name="Aksoy S."/>
            <person name="Warren W."/>
            <person name="Wilson R.K."/>
        </authorList>
    </citation>
    <scope>NUCLEOTIDE SEQUENCE [LARGE SCALE GENOMIC DNA]</scope>
    <source>
        <strain evidence="3">IAEA</strain>
    </source>
</reference>
<evidence type="ECO:0000256" key="1">
    <source>
        <dbReference type="SAM" id="Coils"/>
    </source>
</evidence>
<dbReference type="AlphaFoldDB" id="A0A1B0A2T3"/>
<reference evidence="2" key="2">
    <citation type="submission" date="2020-05" db="UniProtKB">
        <authorList>
            <consortium name="EnsemblMetazoa"/>
        </authorList>
    </citation>
    <scope>IDENTIFICATION</scope>
    <source>
        <strain evidence="2">IAEA</strain>
    </source>
</reference>
<evidence type="ECO:0000313" key="2">
    <source>
        <dbReference type="EnsemblMetazoa" id="GPAI032706-PA"/>
    </source>
</evidence>